<dbReference type="InterPro" id="IPR006380">
    <property type="entry name" value="SPP-like_dom"/>
</dbReference>
<feature type="domain" description="Glycosyltransferase subfamily 4-like N-terminal" evidence="8">
    <location>
        <begin position="23"/>
        <end position="200"/>
    </location>
</feature>
<feature type="domain" description="Glycosyl transferase family 1" evidence="6">
    <location>
        <begin position="251"/>
        <end position="429"/>
    </location>
</feature>
<dbReference type="InterPro" id="IPR028098">
    <property type="entry name" value="Glyco_trans_4-like_N"/>
</dbReference>
<dbReference type="AlphaFoldDB" id="A0A841RDC9"/>
<keyword evidence="3 9" id="KW-0328">Glycosyltransferase</keyword>
<dbReference type="Pfam" id="PF00534">
    <property type="entry name" value="Glycos_transf_1"/>
    <property type="match status" value="1"/>
</dbReference>
<dbReference type="NCBIfam" id="TIGR02471">
    <property type="entry name" value="sucr_syn_bact_C"/>
    <property type="match status" value="1"/>
</dbReference>
<evidence type="ECO:0000259" key="8">
    <source>
        <dbReference type="Pfam" id="PF13579"/>
    </source>
</evidence>
<dbReference type="Pfam" id="PF05116">
    <property type="entry name" value="S6PP"/>
    <property type="match status" value="1"/>
</dbReference>
<evidence type="ECO:0000313" key="10">
    <source>
        <dbReference type="Proteomes" id="UP000587760"/>
    </source>
</evidence>
<feature type="domain" description="Sucrose phosphatase-like" evidence="7">
    <location>
        <begin position="477"/>
        <end position="715"/>
    </location>
</feature>
<dbReference type="PANTHER" id="PTHR46039">
    <property type="entry name" value="SUCROSE-PHOSPHATE SYNTHASE 3-RELATED"/>
    <property type="match status" value="1"/>
</dbReference>
<evidence type="ECO:0000259" key="6">
    <source>
        <dbReference type="Pfam" id="PF00534"/>
    </source>
</evidence>
<evidence type="ECO:0000259" key="7">
    <source>
        <dbReference type="Pfam" id="PF05116"/>
    </source>
</evidence>
<evidence type="ECO:0000256" key="4">
    <source>
        <dbReference type="ARBA" id="ARBA00022679"/>
    </source>
</evidence>
<comment type="similarity">
    <text evidence="1">Belongs to the glycosyltransferase 1 family.</text>
</comment>
<dbReference type="EC" id="2.4.1.14" evidence="2"/>
<dbReference type="Pfam" id="PF13579">
    <property type="entry name" value="Glyco_trans_4_4"/>
    <property type="match status" value="1"/>
</dbReference>
<proteinExistence type="inferred from homology"/>
<dbReference type="RefSeq" id="WP_221439899.1">
    <property type="nucleotide sequence ID" value="NZ_JACHGJ010000006.1"/>
</dbReference>
<dbReference type="GO" id="GO:0046524">
    <property type="term" value="F:sucrose-phosphate synthase activity"/>
    <property type="evidence" value="ECO:0007669"/>
    <property type="project" value="UniProtKB-EC"/>
</dbReference>
<dbReference type="GO" id="GO:0016791">
    <property type="term" value="F:phosphatase activity"/>
    <property type="evidence" value="ECO:0007669"/>
    <property type="project" value="UniProtKB-ARBA"/>
</dbReference>
<dbReference type="SUPFAM" id="SSF53756">
    <property type="entry name" value="UDP-Glycosyltransferase/glycogen phosphorylase"/>
    <property type="match status" value="1"/>
</dbReference>
<dbReference type="InterPro" id="IPR044161">
    <property type="entry name" value="SPS"/>
</dbReference>
<keyword evidence="4 9" id="KW-0808">Transferase</keyword>
<evidence type="ECO:0000256" key="2">
    <source>
        <dbReference type="ARBA" id="ARBA00012536"/>
    </source>
</evidence>
<reference evidence="9 10" key="1">
    <citation type="submission" date="2020-08" db="EMBL/GenBank/DDBJ databases">
        <title>Genomic Encyclopedia of Type Strains, Phase IV (KMG-IV): sequencing the most valuable type-strain genomes for metagenomic binning, comparative biology and taxonomic classification.</title>
        <authorList>
            <person name="Goeker M."/>
        </authorList>
    </citation>
    <scope>NUCLEOTIDE SEQUENCE [LARGE SCALE GENOMIC DNA]</scope>
    <source>
        <strain evidence="9 10">DSM 2461</strain>
    </source>
</reference>
<accession>A0A841RDC9</accession>
<dbReference type="Gene3D" id="3.40.50.1000">
    <property type="entry name" value="HAD superfamily/HAD-like"/>
    <property type="match status" value="1"/>
</dbReference>
<evidence type="ECO:0000256" key="5">
    <source>
        <dbReference type="ARBA" id="ARBA00047471"/>
    </source>
</evidence>
<evidence type="ECO:0000313" key="9">
    <source>
        <dbReference type="EMBL" id="MBB6481391.1"/>
    </source>
</evidence>
<keyword evidence="10" id="KW-1185">Reference proteome</keyword>
<comment type="catalytic activity">
    <reaction evidence="5">
        <text>beta-D-fructose 6-phosphate + UDP-alpha-D-glucose = sucrose 6(F)-phosphate + UDP + H(+)</text>
        <dbReference type="Rhea" id="RHEA:22172"/>
        <dbReference type="ChEBI" id="CHEBI:15378"/>
        <dbReference type="ChEBI" id="CHEBI:57634"/>
        <dbReference type="ChEBI" id="CHEBI:57723"/>
        <dbReference type="ChEBI" id="CHEBI:58223"/>
        <dbReference type="ChEBI" id="CHEBI:58885"/>
        <dbReference type="EC" id="2.4.1.14"/>
    </reaction>
</comment>
<dbReference type="Gene3D" id="3.90.1070.10">
    <property type="match status" value="1"/>
</dbReference>
<comment type="caution">
    <text evidence="9">The sequence shown here is derived from an EMBL/GenBank/DDBJ whole genome shotgun (WGS) entry which is preliminary data.</text>
</comment>
<dbReference type="SUPFAM" id="SSF56784">
    <property type="entry name" value="HAD-like"/>
    <property type="match status" value="1"/>
</dbReference>
<dbReference type="NCBIfam" id="TIGR01484">
    <property type="entry name" value="HAD-SF-IIB"/>
    <property type="match status" value="1"/>
</dbReference>
<dbReference type="InterPro" id="IPR012821">
    <property type="entry name" value="Sucrose_P_synth_Pase-like_dom"/>
</dbReference>
<organism evidence="9 10">
    <name type="scientific">Spirochaeta isovalerica</name>
    <dbReference type="NCBI Taxonomy" id="150"/>
    <lineage>
        <taxon>Bacteria</taxon>
        <taxon>Pseudomonadati</taxon>
        <taxon>Spirochaetota</taxon>
        <taxon>Spirochaetia</taxon>
        <taxon>Spirochaetales</taxon>
        <taxon>Spirochaetaceae</taxon>
        <taxon>Spirochaeta</taxon>
    </lineage>
</organism>
<dbReference type="EMBL" id="JACHGJ010000006">
    <property type="protein sequence ID" value="MBB6481391.1"/>
    <property type="molecule type" value="Genomic_DNA"/>
</dbReference>
<dbReference type="InterPro" id="IPR006379">
    <property type="entry name" value="HAD-SF_hydro_IIB"/>
</dbReference>
<dbReference type="Proteomes" id="UP000587760">
    <property type="component" value="Unassembled WGS sequence"/>
</dbReference>
<dbReference type="Gene3D" id="3.40.50.2000">
    <property type="entry name" value="Glycogen Phosphorylase B"/>
    <property type="match status" value="2"/>
</dbReference>
<name>A0A841RDC9_9SPIO</name>
<evidence type="ECO:0000256" key="1">
    <source>
        <dbReference type="ARBA" id="ARBA00006530"/>
    </source>
</evidence>
<protein>
    <recommendedName>
        <fullName evidence="2">sucrose-phosphate synthase</fullName>
        <ecNumber evidence="2">2.4.1.14</ecNumber>
    </recommendedName>
</protein>
<gene>
    <name evidence="9" type="ORF">HNR50_003071</name>
</gene>
<dbReference type="InterPro" id="IPR001296">
    <property type="entry name" value="Glyco_trans_1"/>
</dbReference>
<dbReference type="PANTHER" id="PTHR46039:SF5">
    <property type="entry name" value="SUCROSE-PHOSPHATE SYNTHASE 3-RELATED"/>
    <property type="match status" value="1"/>
</dbReference>
<sequence length="722" mass="81255">MMINIHGLVRSSSLEFGRDADTGGQTRYVVDLAVNLSESESVSSIDLVTRQIKDKVVSPVYGEKIETINEKSRIVRLPCGGNKYLHKEKLWGNLEEFTDNLIAFIRSQDRIPDVVHGHYADGGYVALQIAETFGIPFVFTAHSLGRNKLAFLTSNGWSEKKADSAFNIRTRIDVEEEILERADMVIASTNYEKEDLYGQYSNRSKPYYKIIPPGIMLDTFFPYYYYEVPGNNITEEAKQAHIRLQNELRRFHFETEKPLIVTLCRPDARKNIDVLIDVYGKDKELQAMANLAIFAGIRDDIAEMEEGEQQVLTDILLAMDKYDLYGKMAIPKYHDATSDVPELYRITALKGGVFVSASYLETFGLTFIEASASGLPFVATNKGGPVDIEKNCRSGVLVDIANPESISEAIKKIITDHALWSELSQNGTNRTREVYTWGQHCRTYLSALETLPFGGNREADRPGKDGKIVGNRINRMKNLLIVDIDDTLLGDDEATGRVRQFIEANRDTLGFGVATGRDIDSTKDVLSAYGFDDVDILITSVGTEIYYGPQLRQDRGWQSHIRSKWKLDQVRRALAELPFLSLQETPEAQRDYKVSYILDSSADPRERIPLIHNALTISKLSYTLVYSHGFYIDILPARASKGKAVSYLSGKWQISRSHIVAAGNSGNDRDMLTGSVRGVVVSNYEKELEALKKNKSVYFSKAPYGDGVLEGMKYWLGREDYE</sequence>
<evidence type="ECO:0000256" key="3">
    <source>
        <dbReference type="ARBA" id="ARBA00022676"/>
    </source>
</evidence>
<dbReference type="InterPro" id="IPR036412">
    <property type="entry name" value="HAD-like_sf"/>
</dbReference>
<dbReference type="InterPro" id="IPR023214">
    <property type="entry name" value="HAD_sf"/>
</dbReference>